<dbReference type="VEuPathDB" id="FungiDB:NECHADRAFT_81567"/>
<dbReference type="AlphaFoldDB" id="C7Z961"/>
<dbReference type="STRING" id="660122.C7Z961"/>
<gene>
    <name evidence="1" type="ORF">NECHADRAFT_81567</name>
</gene>
<sequence length="140" mass="16076">MEEVLKWGDDESGQKLKSLLRLDARSDASLLRGVDRRGLIQIYNDGIDGPPMPTREPHVFLYSDEEILIQVSQSIFHLKAVDAEEEPREDIPPLEGGEDFETRQILELWGGLEWSHTENVTWTENQADLDDQVWDGWDAD</sequence>
<dbReference type="eggNOG" id="ENOG502SZID">
    <property type="taxonomic scope" value="Eukaryota"/>
</dbReference>
<evidence type="ECO:0000313" key="2">
    <source>
        <dbReference type="Proteomes" id="UP000005206"/>
    </source>
</evidence>
<dbReference type="EMBL" id="GG698912">
    <property type="protein sequence ID" value="EEU39000.1"/>
    <property type="molecule type" value="Genomic_DNA"/>
</dbReference>
<reference evidence="1 2" key="1">
    <citation type="journal article" date="2009" name="PLoS Genet.">
        <title>The genome of Nectria haematococca: contribution of supernumerary chromosomes to gene expansion.</title>
        <authorList>
            <person name="Coleman J.J."/>
            <person name="Rounsley S.D."/>
            <person name="Rodriguez-Carres M."/>
            <person name="Kuo A."/>
            <person name="Wasmann C.C."/>
            <person name="Grimwood J."/>
            <person name="Schmutz J."/>
            <person name="Taga M."/>
            <person name="White G.J."/>
            <person name="Zhou S."/>
            <person name="Schwartz D.C."/>
            <person name="Freitag M."/>
            <person name="Ma L.J."/>
            <person name="Danchin E.G."/>
            <person name="Henrissat B."/>
            <person name="Coutinho P.M."/>
            <person name="Nelson D.R."/>
            <person name="Straney D."/>
            <person name="Napoli C.A."/>
            <person name="Barker B.M."/>
            <person name="Gribskov M."/>
            <person name="Rep M."/>
            <person name="Kroken S."/>
            <person name="Molnar I."/>
            <person name="Rensing C."/>
            <person name="Kennell J.C."/>
            <person name="Zamora J."/>
            <person name="Farman M.L."/>
            <person name="Selker E.U."/>
            <person name="Salamov A."/>
            <person name="Shapiro H."/>
            <person name="Pangilinan J."/>
            <person name="Lindquist E."/>
            <person name="Lamers C."/>
            <person name="Grigoriev I.V."/>
            <person name="Geiser D.M."/>
            <person name="Covert S.F."/>
            <person name="Temporini E."/>
            <person name="Vanetten H.D."/>
        </authorList>
    </citation>
    <scope>NUCLEOTIDE SEQUENCE [LARGE SCALE GENOMIC DNA]</scope>
    <source>
        <strain evidence="2">ATCC MYA-4622 / CBS 123669 / FGSC 9596 / NRRL 45880 / 77-13-4</strain>
    </source>
</reference>
<evidence type="ECO:0000313" key="1">
    <source>
        <dbReference type="EMBL" id="EEU39000.1"/>
    </source>
</evidence>
<dbReference type="RefSeq" id="XP_003044713.1">
    <property type="nucleotide sequence ID" value="XM_003044667.1"/>
</dbReference>
<organism evidence="1 2">
    <name type="scientific">Fusarium vanettenii (strain ATCC MYA-4622 / CBS 123669 / FGSC 9596 / NRRL 45880 / 77-13-4)</name>
    <name type="common">Fusarium solani subsp. pisi</name>
    <dbReference type="NCBI Taxonomy" id="660122"/>
    <lineage>
        <taxon>Eukaryota</taxon>
        <taxon>Fungi</taxon>
        <taxon>Dikarya</taxon>
        <taxon>Ascomycota</taxon>
        <taxon>Pezizomycotina</taxon>
        <taxon>Sordariomycetes</taxon>
        <taxon>Hypocreomycetidae</taxon>
        <taxon>Hypocreales</taxon>
        <taxon>Nectriaceae</taxon>
        <taxon>Fusarium</taxon>
        <taxon>Fusarium solani species complex</taxon>
        <taxon>Fusarium vanettenii</taxon>
    </lineage>
</organism>
<accession>C7Z961</accession>
<dbReference type="KEGG" id="nhe:NECHADRAFT_81567"/>
<dbReference type="HOGENOM" id="CLU_095389_0_0_1"/>
<dbReference type="OrthoDB" id="6499973at2759"/>
<name>C7Z961_FUSV7</name>
<protein>
    <submittedName>
        <fullName evidence="1">Uncharacterized protein</fullName>
    </submittedName>
</protein>
<keyword evidence="2" id="KW-1185">Reference proteome</keyword>
<dbReference type="Proteomes" id="UP000005206">
    <property type="component" value="Chromosome 6"/>
</dbReference>
<proteinExistence type="predicted"/>
<dbReference type="InParanoid" id="C7Z961"/>
<dbReference type="GeneID" id="9673623"/>